<dbReference type="GO" id="GO:0003677">
    <property type="term" value="F:DNA binding"/>
    <property type="evidence" value="ECO:0007669"/>
    <property type="project" value="UniProtKB-KW"/>
</dbReference>
<keyword evidence="3" id="KW-0347">Helicase</keyword>
<dbReference type="PANTHER" id="PTHR42957">
    <property type="entry name" value="HELICASE MJ1565-RELATED"/>
    <property type="match status" value="1"/>
</dbReference>
<dbReference type="Pfam" id="PF05872">
    <property type="entry name" value="HerA_C"/>
    <property type="match status" value="1"/>
</dbReference>
<evidence type="ECO:0000256" key="3">
    <source>
        <dbReference type="ARBA" id="ARBA00022806"/>
    </source>
</evidence>
<dbReference type="GO" id="GO:0004386">
    <property type="term" value="F:helicase activity"/>
    <property type="evidence" value="ECO:0007669"/>
    <property type="project" value="UniProtKB-KW"/>
</dbReference>
<dbReference type="InterPro" id="IPR008571">
    <property type="entry name" value="HerA-like"/>
</dbReference>
<sequence length="585" mass="65712">MNDNKTITSILDDSLFIGEISKVKGNYCEVAVSKSTTTRKFTFHGDRYNLSLVKSFVLVVSNFSYFLARINSIEVPDKDRFNLSRQSSDSTQQLLKCILITELDPITFTPEKELLSYPIIRSKVYVADKRIINKFTENLEFTRNSGARTQHLGNMVESGAPINVSFQSLFERHLAIVGSTGSGKSNTAGRLIEELSYSGQRSIIIDPTGEYSNIVDSFNNAIKLTIGEDAFVPVHLLSKLDLVNIFLPSERAQLPKLMAAINSLKTVKALQNDSTVSNLKEFQQYGFSTGELIRTNKDFEPLKSYQASHNIEDLPFDITQLPKQIQNECYYESAFQRQNAPEPTKFGGLDQTTYANCSTLISRIGQYLSDPNFNQVFRAQEDTHGNIKNVAPLFQYIDAFLKDRHEILYINLSKLPEIGKLKEVIVDIISRRFLDAAMDGCFSAPHRPVVMFIDEAHRYLGKVTTNDFDVFTLDSVANVAKEGRKKGLYLCIITQSPKEIPQVILGQIGSVIAHRLTNDREKQTVLSILPANSSFDDQLPFLTPGTAIFSSNYLITSILIKVFQSKANILSSAPKFLKKYSKFIS</sequence>
<dbReference type="SUPFAM" id="SSF52540">
    <property type="entry name" value="P-loop containing nucleoside triphosphate hydrolases"/>
    <property type="match status" value="1"/>
</dbReference>
<dbReference type="SMART" id="SM00382">
    <property type="entry name" value="AAA"/>
    <property type="match status" value="1"/>
</dbReference>
<dbReference type="InterPro" id="IPR027417">
    <property type="entry name" value="P-loop_NTPase"/>
</dbReference>
<reference evidence="8 9" key="1">
    <citation type="journal article" date="2013" name="PLoS ONE">
        <title>Lactobacillus paracasei comparative genomics: towards species pan-genome definition and exploitation of diversity.</title>
        <authorList>
            <person name="Smokvina T."/>
            <person name="Wels M."/>
            <person name="Polka J."/>
            <person name="Chervaux C."/>
            <person name="Brisse S."/>
            <person name="Boekhorst J."/>
            <person name="van Hylckama Vlieg J.E."/>
            <person name="Siezen R.J."/>
        </authorList>
    </citation>
    <scope>NUCLEOTIDE SEQUENCE [LARGE SCALE GENOMIC DNA]</scope>
    <source>
        <strain evidence="8 9">Lpp49</strain>
    </source>
</reference>
<gene>
    <name evidence="8" type="ORF">Lpp49_10597</name>
</gene>
<dbReference type="Pfam" id="PF01935">
    <property type="entry name" value="DUF87"/>
    <property type="match status" value="1"/>
</dbReference>
<keyword evidence="2" id="KW-0378">Hydrolase</keyword>
<evidence type="ECO:0000313" key="9">
    <source>
        <dbReference type="Proteomes" id="UP000014310"/>
    </source>
</evidence>
<dbReference type="InterPro" id="IPR002789">
    <property type="entry name" value="HerA_central"/>
</dbReference>
<dbReference type="GO" id="GO:0005524">
    <property type="term" value="F:ATP binding"/>
    <property type="evidence" value="ECO:0007669"/>
    <property type="project" value="UniProtKB-KW"/>
</dbReference>
<keyword evidence="6" id="KW-0413">Isomerase</keyword>
<comment type="caution">
    <text evidence="8">The sequence shown here is derived from an EMBL/GenBank/DDBJ whole genome shotgun (WGS) entry which is preliminary data.</text>
</comment>
<evidence type="ECO:0000256" key="6">
    <source>
        <dbReference type="ARBA" id="ARBA00023235"/>
    </source>
</evidence>
<protein>
    <recommendedName>
        <fullName evidence="7">AAA+ ATPase domain-containing protein</fullName>
    </recommendedName>
</protein>
<dbReference type="InterPro" id="IPR033186">
    <property type="entry name" value="HerA_C"/>
</dbReference>
<dbReference type="Proteomes" id="UP000014310">
    <property type="component" value="Unassembled WGS sequence"/>
</dbReference>
<keyword evidence="4" id="KW-0067">ATP-binding</keyword>
<accession>A0ABC9TAL4</accession>
<dbReference type="RefSeq" id="WP_016364307.1">
    <property type="nucleotide sequence ID" value="NZ_ANKJ01000027.1"/>
</dbReference>
<evidence type="ECO:0000313" key="8">
    <source>
        <dbReference type="EMBL" id="EPC90296.1"/>
    </source>
</evidence>
<dbReference type="Gene3D" id="3.40.50.300">
    <property type="entry name" value="P-loop containing nucleotide triphosphate hydrolases"/>
    <property type="match status" value="2"/>
</dbReference>
<dbReference type="PANTHER" id="PTHR42957:SF1">
    <property type="entry name" value="HELICASE MJ1565-RELATED"/>
    <property type="match status" value="1"/>
</dbReference>
<proteinExistence type="predicted"/>
<evidence type="ECO:0000256" key="1">
    <source>
        <dbReference type="ARBA" id="ARBA00022741"/>
    </source>
</evidence>
<evidence type="ECO:0000259" key="7">
    <source>
        <dbReference type="SMART" id="SM00382"/>
    </source>
</evidence>
<dbReference type="EMBL" id="ANKJ01000027">
    <property type="protein sequence ID" value="EPC90296.1"/>
    <property type="molecule type" value="Genomic_DNA"/>
</dbReference>
<keyword evidence="5" id="KW-0238">DNA-binding</keyword>
<evidence type="ECO:0000256" key="4">
    <source>
        <dbReference type="ARBA" id="ARBA00022840"/>
    </source>
</evidence>
<organism evidence="8 9">
    <name type="scientific">Lacticaseibacillus paracasei subsp. paracasei Lpp49</name>
    <dbReference type="NCBI Taxonomy" id="1256213"/>
    <lineage>
        <taxon>Bacteria</taxon>
        <taxon>Bacillati</taxon>
        <taxon>Bacillota</taxon>
        <taxon>Bacilli</taxon>
        <taxon>Lactobacillales</taxon>
        <taxon>Lactobacillaceae</taxon>
        <taxon>Lacticaseibacillus</taxon>
    </lineage>
</organism>
<dbReference type="GO" id="GO:0016787">
    <property type="term" value="F:hydrolase activity"/>
    <property type="evidence" value="ECO:0007669"/>
    <property type="project" value="UniProtKB-KW"/>
</dbReference>
<name>A0ABC9TAL4_LACPA</name>
<evidence type="ECO:0000256" key="5">
    <source>
        <dbReference type="ARBA" id="ARBA00023125"/>
    </source>
</evidence>
<feature type="domain" description="AAA+ ATPase" evidence="7">
    <location>
        <begin position="170"/>
        <end position="545"/>
    </location>
</feature>
<keyword evidence="1" id="KW-0547">Nucleotide-binding</keyword>
<evidence type="ECO:0000256" key="2">
    <source>
        <dbReference type="ARBA" id="ARBA00022801"/>
    </source>
</evidence>
<dbReference type="AlphaFoldDB" id="A0ABC9TAL4"/>
<dbReference type="InterPro" id="IPR003593">
    <property type="entry name" value="AAA+_ATPase"/>
</dbReference>